<evidence type="ECO:0000256" key="10">
    <source>
        <dbReference type="PIRNR" id="PIRNR010130"/>
    </source>
</evidence>
<keyword evidence="6" id="KW-0479">Metal-binding</keyword>
<evidence type="ECO:0000313" key="11">
    <source>
        <dbReference type="EMBL" id="MBN7774610.1"/>
    </source>
</evidence>
<evidence type="ECO:0000256" key="3">
    <source>
        <dbReference type="ARBA" id="ARBA00012206"/>
    </source>
</evidence>
<protein>
    <recommendedName>
        <fullName evidence="4 10">Phosphate propanoyltransferase</fullName>
        <ecNumber evidence="3 10">2.3.1.222</ecNumber>
    </recommendedName>
</protein>
<accession>A0A939IH64</accession>
<gene>
    <name evidence="11" type="ORF">JYB65_14675</name>
</gene>
<reference evidence="11" key="1">
    <citation type="submission" date="2021-02" db="EMBL/GenBank/DDBJ databases">
        <title>Abyssanaerobacter marinus gen.nov., sp., nov, anaerobic bacterium isolated from the Onnuri vent field of Indian Ocean and suggestion of Mogibacteriaceae fam. nov., and proposal of reclassification of ambiguous this family's genus member.</title>
        <authorList>
            <person name="Kim Y.J."/>
            <person name="Yang J.-A."/>
        </authorList>
    </citation>
    <scope>NUCLEOTIDE SEQUENCE</scope>
    <source>
        <strain evidence="11">DSM 2634</strain>
    </source>
</reference>
<comment type="caution">
    <text evidence="11">The sequence shown here is derived from an EMBL/GenBank/DDBJ whole genome shotgun (WGS) entry which is preliminary data.</text>
</comment>
<dbReference type="GO" id="GO:0016747">
    <property type="term" value="F:acyltransferase activity, transferring groups other than amino-acyl groups"/>
    <property type="evidence" value="ECO:0007669"/>
    <property type="project" value="InterPro"/>
</dbReference>
<dbReference type="PIRSF" id="PIRSF010130">
    <property type="entry name" value="PduL"/>
    <property type="match status" value="1"/>
</dbReference>
<evidence type="ECO:0000256" key="8">
    <source>
        <dbReference type="ARBA" id="ARBA00023315"/>
    </source>
</evidence>
<evidence type="ECO:0000256" key="4">
    <source>
        <dbReference type="ARBA" id="ARBA00020837"/>
    </source>
</evidence>
<proteinExistence type="inferred from homology"/>
<evidence type="ECO:0000256" key="1">
    <source>
        <dbReference type="ARBA" id="ARBA00001947"/>
    </source>
</evidence>
<organism evidence="11 12">
    <name type="scientific">Clostridium aminobutyricum</name>
    <dbReference type="NCBI Taxonomy" id="33953"/>
    <lineage>
        <taxon>Bacteria</taxon>
        <taxon>Bacillati</taxon>
        <taxon>Bacillota</taxon>
        <taxon>Clostridia</taxon>
        <taxon>Eubacteriales</taxon>
        <taxon>Clostridiaceae</taxon>
        <taxon>Clostridium</taxon>
    </lineage>
</organism>
<evidence type="ECO:0000256" key="2">
    <source>
        <dbReference type="ARBA" id="ARBA00007342"/>
    </source>
</evidence>
<dbReference type="InterPro" id="IPR008300">
    <property type="entry name" value="PTAC"/>
</dbReference>
<comment type="pathway">
    <text evidence="10">Polyol metabolism; 1,2-propanediol degradation.</text>
</comment>
<evidence type="ECO:0000256" key="9">
    <source>
        <dbReference type="ARBA" id="ARBA00047589"/>
    </source>
</evidence>
<dbReference type="EC" id="2.3.1.222" evidence="3 10"/>
<evidence type="ECO:0000256" key="5">
    <source>
        <dbReference type="ARBA" id="ARBA00022679"/>
    </source>
</evidence>
<dbReference type="PANTHER" id="PTHR39453">
    <property type="entry name" value="PHOSPHATE PROPANOYLTRANSFERASE"/>
    <property type="match status" value="1"/>
</dbReference>
<keyword evidence="8 10" id="KW-0012">Acyltransferase</keyword>
<keyword evidence="7" id="KW-0862">Zinc</keyword>
<comment type="function">
    <text evidence="10">Involved in 1,2-propanediol (1,2-PD) degradation by catalyzing the conversion of propanoyl-CoA to propanoyl-phosphate.</text>
</comment>
<name>A0A939IH64_CLOAM</name>
<comment type="cofactor">
    <cofactor evidence="1">
        <name>Zn(2+)</name>
        <dbReference type="ChEBI" id="CHEBI:29105"/>
    </cofactor>
</comment>
<evidence type="ECO:0000256" key="6">
    <source>
        <dbReference type="ARBA" id="ARBA00022723"/>
    </source>
</evidence>
<dbReference type="PANTHER" id="PTHR39453:SF1">
    <property type="entry name" value="PHOSPHATE PROPANOYLTRANSFERASE"/>
    <property type="match status" value="1"/>
</dbReference>
<keyword evidence="5 10" id="KW-0808">Transferase</keyword>
<dbReference type="Proteomes" id="UP000664545">
    <property type="component" value="Unassembled WGS sequence"/>
</dbReference>
<evidence type="ECO:0000313" key="12">
    <source>
        <dbReference type="Proteomes" id="UP000664545"/>
    </source>
</evidence>
<dbReference type="RefSeq" id="WP_206583449.1">
    <property type="nucleotide sequence ID" value="NZ_JAFJZZ010000012.1"/>
</dbReference>
<comment type="similarity">
    <text evidence="2 10">Belongs to the PduL family.</text>
</comment>
<dbReference type="AlphaFoldDB" id="A0A939IH64"/>
<sequence>MSYTVKIGLSNKHLHLKDADIETLFGPGHKLTPTKDLVQPGQFACEEKVDIVGPKGTLKGIRVLGPARPETQIELAMTDARSIGIKAPVRESGKLDGTPGCKIIGPAGEVELDHGVMVALRHVHLSPAQAEEAGVKDKDIVSIKLEGERGLIFDNVLVRAGDAHEREIHLDTDEGNAAGCGSDATAIIIK</sequence>
<keyword evidence="12" id="KW-1185">Reference proteome</keyword>
<comment type="catalytic activity">
    <reaction evidence="9 10">
        <text>propanoyl-CoA + phosphate = propanoyl phosphate + CoA</text>
        <dbReference type="Rhea" id="RHEA:28046"/>
        <dbReference type="ChEBI" id="CHEBI:43474"/>
        <dbReference type="ChEBI" id="CHEBI:57287"/>
        <dbReference type="ChEBI" id="CHEBI:57392"/>
        <dbReference type="ChEBI" id="CHEBI:58933"/>
        <dbReference type="EC" id="2.3.1.222"/>
    </reaction>
</comment>
<dbReference type="NCBIfam" id="NF011652">
    <property type="entry name" value="PRK15070.1"/>
    <property type="match status" value="1"/>
</dbReference>
<evidence type="ECO:0000256" key="7">
    <source>
        <dbReference type="ARBA" id="ARBA00022833"/>
    </source>
</evidence>
<dbReference type="EMBL" id="JAFJZZ010000012">
    <property type="protein sequence ID" value="MBN7774610.1"/>
    <property type="molecule type" value="Genomic_DNA"/>
</dbReference>
<dbReference type="GO" id="GO:0046872">
    <property type="term" value="F:metal ion binding"/>
    <property type="evidence" value="ECO:0007669"/>
    <property type="project" value="UniProtKB-KW"/>
</dbReference>
<dbReference type="Pfam" id="PF06130">
    <property type="entry name" value="PTAC"/>
    <property type="match status" value="1"/>
</dbReference>